<evidence type="ECO:0000313" key="3">
    <source>
        <dbReference type="EMBL" id="CAB3395942.1"/>
    </source>
</evidence>
<dbReference type="SUPFAM" id="SSF143120">
    <property type="entry name" value="YefM-like"/>
    <property type="match status" value="1"/>
</dbReference>
<accession>A0A6F9EHI1</accession>
<comment type="similarity">
    <text evidence="1 2">Belongs to the phD/YefM antitoxin family.</text>
</comment>
<reference evidence="3 4" key="1">
    <citation type="submission" date="2020-04" db="EMBL/GenBank/DDBJ databases">
        <authorList>
            <person name="Hogendoorn C."/>
        </authorList>
    </citation>
    <scope>NUCLEOTIDE SEQUENCE [LARGE SCALE GENOMIC DNA]</scope>
    <source>
        <strain evidence="3">COOX1</strain>
    </source>
</reference>
<evidence type="ECO:0000256" key="1">
    <source>
        <dbReference type="ARBA" id="ARBA00009981"/>
    </source>
</evidence>
<organism evidence="3 4">
    <name type="scientific">Kyrpidia spormannii</name>
    <dbReference type="NCBI Taxonomy" id="2055160"/>
    <lineage>
        <taxon>Bacteria</taxon>
        <taxon>Bacillati</taxon>
        <taxon>Bacillota</taxon>
        <taxon>Bacilli</taxon>
        <taxon>Bacillales</taxon>
        <taxon>Alicyclobacillaceae</taxon>
        <taxon>Kyrpidia</taxon>
    </lineage>
</organism>
<dbReference type="AlphaFoldDB" id="A0A6F9EHI1"/>
<dbReference type="EMBL" id="LR792683">
    <property type="protein sequence ID" value="CAB3395942.1"/>
    <property type="molecule type" value="Genomic_DNA"/>
</dbReference>
<dbReference type="RefSeq" id="WP_170086461.1">
    <property type="nucleotide sequence ID" value="NZ_CP047971.1"/>
</dbReference>
<dbReference type="NCBIfam" id="TIGR01552">
    <property type="entry name" value="phd_fam"/>
    <property type="match status" value="1"/>
</dbReference>
<evidence type="ECO:0000256" key="2">
    <source>
        <dbReference type="RuleBase" id="RU362080"/>
    </source>
</evidence>
<dbReference type="InterPro" id="IPR036165">
    <property type="entry name" value="YefM-like_sf"/>
</dbReference>
<dbReference type="InterPro" id="IPR006442">
    <property type="entry name" value="Antitoxin_Phd/YefM"/>
</dbReference>
<dbReference type="Proteomes" id="UP000502196">
    <property type="component" value="Chromosome"/>
</dbReference>
<protein>
    <recommendedName>
        <fullName evidence="2">Antitoxin</fullName>
    </recommendedName>
</protein>
<dbReference type="InterPro" id="IPR051416">
    <property type="entry name" value="phD-YefM_TA_antitoxins"/>
</dbReference>
<evidence type="ECO:0000313" key="4">
    <source>
        <dbReference type="Proteomes" id="UP000502196"/>
    </source>
</evidence>
<dbReference type="Gene3D" id="3.40.1620.10">
    <property type="entry name" value="YefM-like domain"/>
    <property type="match status" value="1"/>
</dbReference>
<comment type="function">
    <text evidence="2">Antitoxin component of a type II toxin-antitoxin (TA) system.</text>
</comment>
<sequence length="79" mass="9201">MRQVGAYEAKIHLAELLDQVARGETIIITKKGKPVAKMVPIEQDPWTLDHIIRRLHRLRSEVQPGFPSLREMIEEGRRF</sequence>
<name>A0A6F9EHI1_9BACL</name>
<dbReference type="Pfam" id="PF02604">
    <property type="entry name" value="PhdYeFM_antitox"/>
    <property type="match status" value="1"/>
</dbReference>
<gene>
    <name evidence="3" type="ORF">COOX1_3188</name>
</gene>
<proteinExistence type="inferred from homology"/>
<dbReference type="PANTHER" id="PTHR35377">
    <property type="entry name" value="ANTITOXIN VAPB49-RELATED-RELATED"/>
    <property type="match status" value="1"/>
</dbReference>